<accession>A0A914H9U5</accession>
<dbReference type="AlphaFoldDB" id="A0A914H9U5"/>
<sequence length="79" mass="9010">MNPICSGEPQLLQSFFLWEKLPQTPMTRLAKWPSYVPQMATLETDVARWFRVLSVLPLIVAILPTARIGLPTNRPMAIF</sequence>
<proteinExistence type="predicted"/>
<evidence type="ECO:0000313" key="2">
    <source>
        <dbReference type="Proteomes" id="UP000887572"/>
    </source>
</evidence>
<dbReference type="WBParaSite" id="Gr19_v10_g15129.t1">
    <property type="protein sequence ID" value="Gr19_v10_g15129.t1"/>
    <property type="gene ID" value="Gr19_v10_g15129"/>
</dbReference>
<name>A0A914H9U5_GLORO</name>
<reference evidence="3" key="1">
    <citation type="submission" date="2022-11" db="UniProtKB">
        <authorList>
            <consortium name="WormBaseParasite"/>
        </authorList>
    </citation>
    <scope>IDENTIFICATION</scope>
</reference>
<keyword evidence="1" id="KW-1133">Transmembrane helix</keyword>
<protein>
    <submittedName>
        <fullName evidence="3">Uncharacterized protein</fullName>
    </submittedName>
</protein>
<organism evidence="2 3">
    <name type="scientific">Globodera rostochiensis</name>
    <name type="common">Golden nematode worm</name>
    <name type="synonym">Heterodera rostochiensis</name>
    <dbReference type="NCBI Taxonomy" id="31243"/>
    <lineage>
        <taxon>Eukaryota</taxon>
        <taxon>Metazoa</taxon>
        <taxon>Ecdysozoa</taxon>
        <taxon>Nematoda</taxon>
        <taxon>Chromadorea</taxon>
        <taxon>Rhabditida</taxon>
        <taxon>Tylenchina</taxon>
        <taxon>Tylenchomorpha</taxon>
        <taxon>Tylenchoidea</taxon>
        <taxon>Heteroderidae</taxon>
        <taxon>Heteroderinae</taxon>
        <taxon>Globodera</taxon>
    </lineage>
</organism>
<keyword evidence="2" id="KW-1185">Reference proteome</keyword>
<feature type="transmembrane region" description="Helical" evidence="1">
    <location>
        <begin position="49"/>
        <end position="70"/>
    </location>
</feature>
<dbReference type="Proteomes" id="UP000887572">
    <property type="component" value="Unplaced"/>
</dbReference>
<evidence type="ECO:0000256" key="1">
    <source>
        <dbReference type="SAM" id="Phobius"/>
    </source>
</evidence>
<evidence type="ECO:0000313" key="3">
    <source>
        <dbReference type="WBParaSite" id="Gr19_v10_g15129.t1"/>
    </source>
</evidence>
<keyword evidence="1" id="KW-0812">Transmembrane</keyword>
<keyword evidence="1" id="KW-0472">Membrane</keyword>